<evidence type="ECO:0008006" key="3">
    <source>
        <dbReference type="Google" id="ProtNLM"/>
    </source>
</evidence>
<evidence type="ECO:0000313" key="2">
    <source>
        <dbReference type="Proteomes" id="UP000324222"/>
    </source>
</evidence>
<dbReference type="EMBL" id="VSRR010009988">
    <property type="protein sequence ID" value="MPC51156.1"/>
    <property type="molecule type" value="Genomic_DNA"/>
</dbReference>
<proteinExistence type="predicted"/>
<dbReference type="Proteomes" id="UP000324222">
    <property type="component" value="Unassembled WGS sequence"/>
</dbReference>
<accession>A0A5B7FZW0</accession>
<organism evidence="1 2">
    <name type="scientific">Portunus trituberculatus</name>
    <name type="common">Swimming crab</name>
    <name type="synonym">Neptunus trituberculatus</name>
    <dbReference type="NCBI Taxonomy" id="210409"/>
    <lineage>
        <taxon>Eukaryota</taxon>
        <taxon>Metazoa</taxon>
        <taxon>Ecdysozoa</taxon>
        <taxon>Arthropoda</taxon>
        <taxon>Crustacea</taxon>
        <taxon>Multicrustacea</taxon>
        <taxon>Malacostraca</taxon>
        <taxon>Eumalacostraca</taxon>
        <taxon>Eucarida</taxon>
        <taxon>Decapoda</taxon>
        <taxon>Pleocyemata</taxon>
        <taxon>Brachyura</taxon>
        <taxon>Eubrachyura</taxon>
        <taxon>Portunoidea</taxon>
        <taxon>Portunidae</taxon>
        <taxon>Portuninae</taxon>
        <taxon>Portunus</taxon>
    </lineage>
</organism>
<gene>
    <name evidence="1" type="ORF">E2C01_044996</name>
</gene>
<reference evidence="1 2" key="1">
    <citation type="submission" date="2019-05" db="EMBL/GenBank/DDBJ databases">
        <title>Another draft genome of Portunus trituberculatus and its Hox gene families provides insights of decapod evolution.</title>
        <authorList>
            <person name="Jeong J.-H."/>
            <person name="Song I."/>
            <person name="Kim S."/>
            <person name="Choi T."/>
            <person name="Kim D."/>
            <person name="Ryu S."/>
            <person name="Kim W."/>
        </authorList>
    </citation>
    <scope>NUCLEOTIDE SEQUENCE [LARGE SCALE GENOMIC DNA]</scope>
    <source>
        <tissue evidence="1">Muscle</tissue>
    </source>
</reference>
<keyword evidence="2" id="KW-1185">Reference proteome</keyword>
<dbReference type="AlphaFoldDB" id="A0A5B7FZW0"/>
<dbReference type="PANTHER" id="PTHR19446">
    <property type="entry name" value="REVERSE TRANSCRIPTASES"/>
    <property type="match status" value="1"/>
</dbReference>
<name>A0A5B7FZW0_PORTR</name>
<comment type="caution">
    <text evidence="1">The sequence shown here is derived from an EMBL/GenBank/DDBJ whole genome shotgun (WGS) entry which is preliminary data.</text>
</comment>
<protein>
    <recommendedName>
        <fullName evidence="3">Reverse transcriptase domain-containing protein</fullName>
    </recommendedName>
</protein>
<evidence type="ECO:0000313" key="1">
    <source>
        <dbReference type="EMBL" id="MPC51156.1"/>
    </source>
</evidence>
<sequence>MGPDGVSGWALKECKDELLEPIWEVVTSSLKEGRVPLEWMRANIISLFKGGKSTEPLNYRPMSLTKKRWMGGHCVPGHKKGFDKVPHSRLPWKLQNTGGLRETLLDRIRDYLKDREMRTVIRDTYSSWSKVTRGVPQGSDLGVVIQ</sequence>